<feature type="region of interest" description="Disordered" evidence="2">
    <location>
        <begin position="1151"/>
        <end position="1171"/>
    </location>
</feature>
<feature type="compositionally biased region" description="Polar residues" evidence="2">
    <location>
        <begin position="67"/>
        <end position="91"/>
    </location>
</feature>
<evidence type="ECO:0000313" key="4">
    <source>
        <dbReference type="Proteomes" id="UP000039865"/>
    </source>
</evidence>
<sequence>MSQSDSECPNCGKLRDKLNETVQKNVELESLNEKLSKQIETLRIEQEASQKRISELLEDSKKNTMSQFTLGLSTLPQQQDLPESQDQSTPGGNLKKIQQELRVSKKAEQLAKDKLAQTKKSLERSEKDFNKYKEDAELRIEGLKNEIAILQKHYDQLQDSINESEMERSQHNSANGDKSNGLIKIIEEYSKQSEQKSKEIEALIARIDKKQGKLDELKKNKLETDSKMIKLKSSLDNVKTFLRLLNNNYMKTMKQQSQSLKEQFTIYQAEYQKEIQSEKELKDIITAEKQKSLQLENKLEQIQKEFTATFGQAKQDYEQNMSNQKETLNKKILNLKEKVSQLSTQQQSEGDQKNQLKDQYTLRIQQLEKDNELLSIKMKSEQDKNQIQISELNKDLTNKQAIITDLKEKKNSLQSKYEELANKYQSDLQKLRDKLEEEKNQWILRETGVQRTRENERIQEIKSLYEVKSKEKEDEINRYRDHISKIEAELTSIKLVNLKQVDGVMDERMELEKNLILFKTQVTDLERKQSELNAKINKHKEKKQQQQEKIELQAKEIQNNQSELKSLTIKNQDLKTANEKINEQLTKQNSAKLDLQAQNEILKEKLVQLDNQFDQVRFDLNDEVKDKESHIERLTIQIKQHEKSIHQLKTELNAAKQEKENSLQLNQQYESQIQQARQEKLSLFDQIQALQENLSQIQQQNITLQTQQQQQVAEPPKEKKKRVVKKKKTSEFSTQTELVQQADCEIQTENLSEIVKEIVRESREEPAQPPKLNSPVIRGEYMEESQERKIERIIDQPDMAMRGPQFGNPRMLPPNQMGRGRGGIQPRPQMSQPRPRAPFGMVQQQRPAFQQQEQPFQQNEQIQPQVQEIKNQTPGQENDLIKQQIPVQEEQRFQPAPVRQEIQREEFKVHHQQQALPQITQNQKQPDEILTQRSEVRQEIQEEIKQAPKTQIQEEEKSAPPTQPPQNNNQPIMQQNTNQQPLLDLRNNRFFGMINGFIGFLTRRKQGYTGRPASQMFWDEKKKRYVIEGDDESDDDIPPPPPPMKKQVAEEKQDDKKVEELSTVTNPMDLTRPALPGYLANRGRSRGARGGSTVAQNRFPQTFGMNQITETQIERKQENEKTQQVEIMNISANESQQNIGNETQRSIKMEERNNETDLNQTTQLQSDQREEQQTELYMTTLDITMNQTQIIQEQSERRQEKKAEQQKQDEQTQITQSRYDELRESQWLDKFSSQQEKINNLKYKISMLQQELKMQREENEQTVENFTLLCQDLKFKGMDEVEDLQNDIQILRDQLKELVNDKAVYEIKNSQLADSLSYLESENEEIRGELSTARVRLIQVQVENESMKNQIKDVQQVEEKEDNSYKTILDLQSENSNLKWQKSILEAEKLSKTIEIKDLQSQLDFTQPRAAQLEKENTKLIEDQRLLQQELIQHQQETQIKYEKEKEALKDVINKVQLEKERVQEQNRERFQEYESRLKQTENDKQKFEQDLSKLAREKEIIIEQLKNKNLALAQTIQQRESDITFQKDQINQLSSKVQQLIQKRQSESEQAEVMMKNQLKQIQDMLQQKTSQLLQYENKQEEINLELNNMNMIRHKLTENIVYLQNEIRKRDELLETSEFGDFEFIGDEMDSMIAPEDESVRGQDLQSNKGDDDANGGAAALSNRHLQMVSMKKKRKTFGQQLQNQLDEARAQLKQHIEEKMRVQRQYQLLDRNYTKIAEGLQDINQILDQQQQNCGINPSNFEQSSQLYQEEETKVSDEKNASIKDDSLIMKGAKMDEIQHQIIQKVFSISRHYESEISEQNHKYKMIVMQLEESENLKFDIEILNDEKAMIEQELLQSKIQQRELEFKNQELTQKSSFMIKTEEDLRAQIDQMQQRVEKQQQRERQDYEKQLNSLRDENFRKINEINDNFNNQILPQISQKNQAKIKSLQDQFIQMREDFNNQLQEQKRIQRELENKNKSILDQSQLQIETESEEKYRLKEQLNFLEIQKQELENQLSSVKLGYQGKINQLNDDIKALKSEIDLQTKQFDEYKDNLERSFREAALKLKAKIDEKKKQMKDMQTKFREQFEIVIKSHQEEVTQIRKGDEEKLEAANRQVLSNKQTEDSLRSEIQTLKDQLNQQLNESIKVSSEQQEELNIKHQSLLNAKDQEIQSLQSELSSVKTLLEQQESENKKLQEEKSEILVVPQVDEAKIKEYDDTISQLNNKLKQIEVDQQSQIENQQNITRQVKQQLREEIDKLNIEISELKEKLSQAADQKEEQSEQEQKINEVESKKDLEIQDLSKQVTEFADKNKQLVEQIERLVNEKHELEAKLSQISEVNAQNEGILVQITAKDEEITTLRQDMYRYQQDQERIISELNDKIQQQEAASKENESKVDQNQIDLQLQILESEFEAKMKVKEEDFEKEKQDMIEYFNGRESEMKTMTEQIALKLKGDIKKHKEKAKNVLNALEQAQKDKEQQTQNIEELNNQIRRLQQQKISVAQSQIKEFQDQIDALNLKVNEQDKELKQSQTLLAQSREDTQSLLDFCYQLASLMQQKFEVIGESDLVVDTKDDRESFYNLLNQKLGELLQNFEEDKRALRSLMDEKEHLESLKDQYYHQAESLLSEKSVLQDKLEQSDAMKLEKKVKMMEEERSEMRSDFNIKINSFVMEIDDLKTKLSRYEEPIPQIEQSEQSIKQGQVNILDDMSMSRASQSEIVPTFMDQSKMSVINQAAVNQEKKQGNYPGQQQITQQQKSGLFTSIASFFLTDSELDTQ</sequence>
<dbReference type="EMBL" id="CCKQ01008115">
    <property type="protein sequence ID" value="CDW79559.1"/>
    <property type="molecule type" value="Genomic_DNA"/>
</dbReference>
<organism evidence="3 4">
    <name type="scientific">Stylonychia lemnae</name>
    <name type="common">Ciliate</name>
    <dbReference type="NCBI Taxonomy" id="5949"/>
    <lineage>
        <taxon>Eukaryota</taxon>
        <taxon>Sar</taxon>
        <taxon>Alveolata</taxon>
        <taxon>Ciliophora</taxon>
        <taxon>Intramacronucleata</taxon>
        <taxon>Spirotrichea</taxon>
        <taxon>Stichotrichia</taxon>
        <taxon>Sporadotrichida</taxon>
        <taxon>Oxytrichidae</taxon>
        <taxon>Stylonychinae</taxon>
        <taxon>Stylonychia</taxon>
    </lineage>
</organism>
<feature type="region of interest" description="Disordered" evidence="2">
    <location>
        <begin position="799"/>
        <end position="861"/>
    </location>
</feature>
<feature type="compositionally biased region" description="Basic residues" evidence="2">
    <location>
        <begin position="718"/>
        <end position="728"/>
    </location>
</feature>
<gene>
    <name evidence="3" type="primary">Contig4111.g4400</name>
    <name evidence="3" type="ORF">STYLEM_8549</name>
</gene>
<feature type="compositionally biased region" description="Low complexity" evidence="2">
    <location>
        <begin position="824"/>
        <end position="861"/>
    </location>
</feature>
<feature type="coiled-coil region" evidence="1">
    <location>
        <begin position="2437"/>
        <end position="2524"/>
    </location>
</feature>
<feature type="region of interest" description="Disordered" evidence="2">
    <location>
        <begin position="67"/>
        <end position="95"/>
    </location>
</feature>
<dbReference type="Proteomes" id="UP000039865">
    <property type="component" value="Unassembled WGS sequence"/>
</dbReference>
<feature type="compositionally biased region" description="Basic and acidic residues" evidence="2">
    <location>
        <begin position="1194"/>
        <end position="1210"/>
    </location>
</feature>
<dbReference type="InParanoid" id="A0A078ABJ8"/>
<feature type="compositionally biased region" description="Polar residues" evidence="2">
    <location>
        <begin position="1156"/>
        <end position="1166"/>
    </location>
</feature>
<reference evidence="3 4" key="1">
    <citation type="submission" date="2014-06" db="EMBL/GenBank/DDBJ databases">
        <authorList>
            <person name="Swart Estienne"/>
        </authorList>
    </citation>
    <scope>NUCLEOTIDE SEQUENCE [LARGE SCALE GENOMIC DNA]</scope>
    <source>
        <strain evidence="3 4">130c</strain>
    </source>
</reference>
<feature type="coiled-coil region" evidence="1">
    <location>
        <begin position="2352"/>
        <end position="2379"/>
    </location>
</feature>
<feature type="compositionally biased region" description="Basic and acidic residues" evidence="2">
    <location>
        <begin position="946"/>
        <end position="958"/>
    </location>
</feature>
<feature type="region of interest" description="Disordered" evidence="2">
    <location>
        <begin position="1639"/>
        <end position="1660"/>
    </location>
</feature>
<keyword evidence="4" id="KW-1185">Reference proteome</keyword>
<protein>
    <submittedName>
        <fullName evidence="3">Uncharacterized protein</fullName>
    </submittedName>
</protein>
<accession>A0A078ABJ8</accession>
<feature type="coiled-coil region" evidence="1">
    <location>
        <begin position="1337"/>
        <end position="1587"/>
    </location>
</feature>
<keyword evidence="1" id="KW-0175">Coiled coil</keyword>
<feature type="coiled-coil region" evidence="1">
    <location>
        <begin position="1681"/>
        <end position="1715"/>
    </location>
</feature>
<feature type="coiled-coil region" evidence="1">
    <location>
        <begin position="108"/>
        <end position="445"/>
    </location>
</feature>
<feature type="coiled-coil region" evidence="1">
    <location>
        <begin position="469"/>
        <end position="707"/>
    </location>
</feature>
<feature type="coiled-coil region" evidence="1">
    <location>
        <begin position="18"/>
        <end position="59"/>
    </location>
</feature>
<feature type="compositionally biased region" description="Low complexity" evidence="2">
    <location>
        <begin position="965"/>
        <end position="974"/>
    </location>
</feature>
<feature type="region of interest" description="Disordered" evidence="2">
    <location>
        <begin position="1029"/>
        <end position="1056"/>
    </location>
</feature>
<name>A0A078ABJ8_STYLE</name>
<feature type="coiled-coil region" evidence="1">
    <location>
        <begin position="2567"/>
        <end position="2644"/>
    </location>
</feature>
<evidence type="ECO:0000313" key="3">
    <source>
        <dbReference type="EMBL" id="CDW79559.1"/>
    </source>
</evidence>
<feature type="region of interest" description="Disordered" evidence="2">
    <location>
        <begin position="1192"/>
        <end position="1215"/>
    </location>
</feature>
<feature type="coiled-coil region" evidence="1">
    <location>
        <begin position="1817"/>
        <end position="2067"/>
    </location>
</feature>
<feature type="compositionally biased region" description="Basic and acidic residues" evidence="2">
    <location>
        <begin position="1047"/>
        <end position="1056"/>
    </location>
</feature>
<evidence type="ECO:0000256" key="2">
    <source>
        <dbReference type="SAM" id="MobiDB-lite"/>
    </source>
</evidence>
<proteinExistence type="predicted"/>
<feature type="region of interest" description="Disordered" evidence="2">
    <location>
        <begin position="2256"/>
        <end position="2275"/>
    </location>
</feature>
<evidence type="ECO:0000256" key="1">
    <source>
        <dbReference type="SAM" id="Coils"/>
    </source>
</evidence>
<feature type="region of interest" description="Disordered" evidence="2">
    <location>
        <begin position="946"/>
        <end position="974"/>
    </location>
</feature>
<feature type="region of interest" description="Disordered" evidence="2">
    <location>
        <begin position="707"/>
        <end position="735"/>
    </location>
</feature>
<dbReference type="OMA" id="NHINCNI"/>